<proteinExistence type="predicted"/>
<name>A0A8D8KSH0_CULPI</name>
<accession>A0A8D8KSH0</accession>
<evidence type="ECO:0000313" key="1">
    <source>
        <dbReference type="EMBL" id="CAG6592997.1"/>
    </source>
</evidence>
<reference evidence="1" key="1">
    <citation type="submission" date="2021-05" db="EMBL/GenBank/DDBJ databases">
        <authorList>
            <person name="Alioto T."/>
            <person name="Alioto T."/>
            <person name="Gomez Garrido J."/>
        </authorList>
    </citation>
    <scope>NUCLEOTIDE SEQUENCE</scope>
</reference>
<sequence length="119" mass="14295">MPSAWLPRYEPLLELAMRCRTRSKSWNRYWRNGSEFSWQRLRWRWLLLGGNGSSAPNRPDHYRPRRVATIFEQVKKACCHCHRWQQRRPQQLLRDLSVRTLGRQRAVPVPWVPVKTGSS</sequence>
<dbReference type="AlphaFoldDB" id="A0A8D8KSH0"/>
<dbReference type="EMBL" id="HBUE01223774">
    <property type="protein sequence ID" value="CAG6540926.1"/>
    <property type="molecule type" value="Transcribed_RNA"/>
</dbReference>
<dbReference type="EMBL" id="HBUE01330443">
    <property type="protein sequence ID" value="CAG6592997.1"/>
    <property type="molecule type" value="Transcribed_RNA"/>
</dbReference>
<protein>
    <submittedName>
        <fullName evidence="1">(northern house mosquito) hypothetical protein</fullName>
    </submittedName>
</protein>
<organism evidence="1">
    <name type="scientific">Culex pipiens</name>
    <name type="common">House mosquito</name>
    <dbReference type="NCBI Taxonomy" id="7175"/>
    <lineage>
        <taxon>Eukaryota</taxon>
        <taxon>Metazoa</taxon>
        <taxon>Ecdysozoa</taxon>
        <taxon>Arthropoda</taxon>
        <taxon>Hexapoda</taxon>
        <taxon>Insecta</taxon>
        <taxon>Pterygota</taxon>
        <taxon>Neoptera</taxon>
        <taxon>Endopterygota</taxon>
        <taxon>Diptera</taxon>
        <taxon>Nematocera</taxon>
        <taxon>Culicoidea</taxon>
        <taxon>Culicidae</taxon>
        <taxon>Culicinae</taxon>
        <taxon>Culicini</taxon>
        <taxon>Culex</taxon>
        <taxon>Culex</taxon>
    </lineage>
</organism>